<protein>
    <submittedName>
        <fullName evidence="3">Unannotated protein</fullName>
    </submittedName>
</protein>
<sequence length="102" mass="10588">MYTLGALLLAAVLLGAVTTVVDSVLGTIGLSAIIKKIPIIGSNWNLLVAIGMMAVIDINLISAWGLGMTDKWMVYVANGAIVYGMVPLKDAVVSMVGKGLRA</sequence>
<proteinExistence type="predicted"/>
<keyword evidence="1" id="KW-0472">Membrane</keyword>
<dbReference type="EMBL" id="CAEZWB010000033">
    <property type="protein sequence ID" value="CAB4643767.1"/>
    <property type="molecule type" value="Genomic_DNA"/>
</dbReference>
<name>A0A6J6V620_9ZZZZ</name>
<evidence type="ECO:0000313" key="3">
    <source>
        <dbReference type="EMBL" id="CAB4766535.1"/>
    </source>
</evidence>
<organism evidence="3">
    <name type="scientific">freshwater metagenome</name>
    <dbReference type="NCBI Taxonomy" id="449393"/>
    <lineage>
        <taxon>unclassified sequences</taxon>
        <taxon>metagenomes</taxon>
        <taxon>ecological metagenomes</taxon>
    </lineage>
</organism>
<dbReference type="EMBL" id="CAEZZM010000110">
    <property type="protein sequence ID" value="CAB4766535.1"/>
    <property type="molecule type" value="Genomic_DNA"/>
</dbReference>
<reference evidence="3" key="1">
    <citation type="submission" date="2020-05" db="EMBL/GenBank/DDBJ databases">
        <authorList>
            <person name="Chiriac C."/>
            <person name="Salcher M."/>
            <person name="Ghai R."/>
            <person name="Kavagutti S V."/>
        </authorList>
    </citation>
    <scope>NUCLEOTIDE SEQUENCE</scope>
</reference>
<evidence type="ECO:0000256" key="1">
    <source>
        <dbReference type="SAM" id="Phobius"/>
    </source>
</evidence>
<feature type="transmembrane region" description="Helical" evidence="1">
    <location>
        <begin position="6"/>
        <end position="34"/>
    </location>
</feature>
<keyword evidence="1" id="KW-0812">Transmembrane</keyword>
<gene>
    <name evidence="2" type="ORF">UFOPK2166_00407</name>
    <name evidence="3" type="ORF">UFOPK2872_00901</name>
</gene>
<feature type="transmembrane region" description="Helical" evidence="1">
    <location>
        <begin position="46"/>
        <end position="66"/>
    </location>
</feature>
<keyword evidence="1" id="KW-1133">Transmembrane helix</keyword>
<dbReference type="AlphaFoldDB" id="A0A6J6V620"/>
<evidence type="ECO:0000313" key="2">
    <source>
        <dbReference type="EMBL" id="CAB4643767.1"/>
    </source>
</evidence>
<accession>A0A6J6V620</accession>